<keyword evidence="2" id="KW-0680">Restriction system</keyword>
<evidence type="ECO:0000256" key="1">
    <source>
        <dbReference type="ARBA" id="ARBA00010923"/>
    </source>
</evidence>
<comment type="caution">
    <text evidence="6">The sequence shown here is derived from an EMBL/GenBank/DDBJ whole genome shotgun (WGS) entry which is preliminary data.</text>
</comment>
<dbReference type="GO" id="GO:0009307">
    <property type="term" value="P:DNA restriction-modification system"/>
    <property type="evidence" value="ECO:0007669"/>
    <property type="project" value="UniProtKB-KW"/>
</dbReference>
<dbReference type="GO" id="GO:0003677">
    <property type="term" value="F:DNA binding"/>
    <property type="evidence" value="ECO:0007669"/>
    <property type="project" value="UniProtKB-KW"/>
</dbReference>
<feature type="domain" description="Type I restriction modification DNA specificity" evidence="5">
    <location>
        <begin position="36"/>
        <end position="188"/>
    </location>
</feature>
<dbReference type="InterPro" id="IPR044946">
    <property type="entry name" value="Restrct_endonuc_typeI_TRD_sf"/>
</dbReference>
<evidence type="ECO:0000313" key="6">
    <source>
        <dbReference type="EMBL" id="PIQ74674.1"/>
    </source>
</evidence>
<dbReference type="Gene3D" id="3.90.220.20">
    <property type="entry name" value="DNA methylase specificity domains"/>
    <property type="match status" value="2"/>
</dbReference>
<dbReference type="Proteomes" id="UP000231550">
    <property type="component" value="Unassembled WGS sequence"/>
</dbReference>
<feature type="domain" description="Type I restriction modification DNA specificity" evidence="5">
    <location>
        <begin position="274"/>
        <end position="429"/>
    </location>
</feature>
<keyword evidence="4" id="KW-0175">Coiled coil</keyword>
<dbReference type="PANTHER" id="PTHR30408">
    <property type="entry name" value="TYPE-1 RESTRICTION ENZYME ECOKI SPECIFICITY PROTEIN"/>
    <property type="match status" value="1"/>
</dbReference>
<dbReference type="Pfam" id="PF01420">
    <property type="entry name" value="Methylase_S"/>
    <property type="match status" value="2"/>
</dbReference>
<protein>
    <recommendedName>
        <fullName evidence="5">Type I restriction modification DNA specificity domain-containing protein</fullName>
    </recommendedName>
</protein>
<comment type="similarity">
    <text evidence="1">Belongs to the type-I restriction system S methylase family.</text>
</comment>
<keyword evidence="3" id="KW-0238">DNA-binding</keyword>
<feature type="coiled-coil region" evidence="4">
    <location>
        <begin position="423"/>
        <end position="454"/>
    </location>
</feature>
<accession>A0A2H0KTC3</accession>
<gene>
    <name evidence="6" type="ORF">COV85_00875</name>
</gene>
<evidence type="ECO:0000313" key="7">
    <source>
        <dbReference type="Proteomes" id="UP000231550"/>
    </source>
</evidence>
<dbReference type="SUPFAM" id="SSF116734">
    <property type="entry name" value="DNA methylase specificity domain"/>
    <property type="match status" value="2"/>
</dbReference>
<dbReference type="InterPro" id="IPR000055">
    <property type="entry name" value="Restrct_endonuc_typeI_TRD"/>
</dbReference>
<sequence length="457" mass="51445">MVFSIIQKSKLEGARRLDAEYYQPEYLGNSTKIEKFGFYTLQDLSVIDITKGETPLWRGDEYIAKGTPFLRSENLFASGLNLSNLVFISDKVHGRMKRSRIYPNDVLVAIVGATIGQTGLVAEEYPEYNSNQAIAIIRPQNQKIAHFLSIILETKICQLQIERLKGGGARDNLDLHEVKVIKIPKPNDKILNYCDRIVGGVKELRKQGESSCSQAENFLLEEVGLENFKRVDDLSSIVNLSETKVVNRMDAEYFQPKYKKLVEHIKKHGNGVLLGNLVTIKKGIEPGAEAYQEAGKQFIRVSSLSKNGVSDSEQKYLNEDLYKKLKDDYEPKKGEILLTKDATPGIAYVLKEDIEGIVSGGILRLSLKKKDVEIEYLALCLNSIVGQMQAERDAGGSVIAHWKPEQIKKIIIPLLPQSTQQKISDLVRQSHEARKKAKELLEEARQKVEEMIERGGE</sequence>
<evidence type="ECO:0000256" key="3">
    <source>
        <dbReference type="ARBA" id="ARBA00023125"/>
    </source>
</evidence>
<evidence type="ECO:0000256" key="4">
    <source>
        <dbReference type="SAM" id="Coils"/>
    </source>
</evidence>
<reference evidence="6 7" key="1">
    <citation type="submission" date="2017-09" db="EMBL/GenBank/DDBJ databases">
        <title>Depth-based differentiation of microbial function through sediment-hosted aquifers and enrichment of novel symbionts in the deep terrestrial subsurface.</title>
        <authorList>
            <person name="Probst A.J."/>
            <person name="Ladd B."/>
            <person name="Jarett J.K."/>
            <person name="Geller-Mcgrath D.E."/>
            <person name="Sieber C.M."/>
            <person name="Emerson J.B."/>
            <person name="Anantharaman K."/>
            <person name="Thomas B.C."/>
            <person name="Malmstrom R."/>
            <person name="Stieglmeier M."/>
            <person name="Klingl A."/>
            <person name="Woyke T."/>
            <person name="Ryan C.M."/>
            <person name="Banfield J.F."/>
        </authorList>
    </citation>
    <scope>NUCLEOTIDE SEQUENCE [LARGE SCALE GENOMIC DNA]</scope>
    <source>
        <strain evidence="6">CG11_big_fil_rev_8_21_14_0_20_44_10</strain>
    </source>
</reference>
<dbReference type="InterPro" id="IPR052021">
    <property type="entry name" value="Type-I_RS_S_subunit"/>
</dbReference>
<proteinExistence type="inferred from homology"/>
<evidence type="ECO:0000256" key="2">
    <source>
        <dbReference type="ARBA" id="ARBA00022747"/>
    </source>
</evidence>
<organism evidence="6 7">
    <name type="scientific">Candidatus Portnoybacteria bacterium CG11_big_fil_rev_8_21_14_0_20_44_10</name>
    <dbReference type="NCBI Taxonomy" id="1974818"/>
    <lineage>
        <taxon>Bacteria</taxon>
        <taxon>Candidatus Portnoyibacteriota</taxon>
    </lineage>
</organism>
<dbReference type="PANTHER" id="PTHR30408:SF12">
    <property type="entry name" value="TYPE I RESTRICTION ENZYME MJAVIII SPECIFICITY SUBUNIT"/>
    <property type="match status" value="1"/>
</dbReference>
<name>A0A2H0KTC3_9BACT</name>
<evidence type="ECO:0000259" key="5">
    <source>
        <dbReference type="Pfam" id="PF01420"/>
    </source>
</evidence>
<dbReference type="AlphaFoldDB" id="A0A2H0KTC3"/>
<dbReference type="EMBL" id="PCVN01000026">
    <property type="protein sequence ID" value="PIQ74674.1"/>
    <property type="molecule type" value="Genomic_DNA"/>
</dbReference>